<evidence type="ECO:0000256" key="1">
    <source>
        <dbReference type="SAM" id="MobiDB-lite"/>
    </source>
</evidence>
<dbReference type="AlphaFoldDB" id="A0A9P0LBK6"/>
<keyword evidence="3" id="KW-0732">Signal</keyword>
<keyword evidence="5" id="KW-1185">Reference proteome</keyword>
<evidence type="ECO:0000256" key="2">
    <source>
        <dbReference type="SAM" id="Phobius"/>
    </source>
</evidence>
<sequence length="173" mass="17869">MVLYFQAVILTICLLHTTSADSLVDQKLKADENFLNGQKLNTNGNFFESAPVVHETHQSEEHSTGPIIKKHVESHHSEDSASESKGSKSASSPMSMDMTMGSGLGMGMGMGMKPMMMKPITGGVGMGVGSLGMGMGSVGMGMGGMGMMKGGMGMMKGGIGMMDAGMGVGHVGK</sequence>
<feature type="region of interest" description="Disordered" evidence="1">
    <location>
        <begin position="72"/>
        <end position="96"/>
    </location>
</feature>
<proteinExistence type="predicted"/>
<name>A0A9P0LBK6_ACAOB</name>
<comment type="caution">
    <text evidence="4">The sequence shown here is derived from an EMBL/GenBank/DDBJ whole genome shotgun (WGS) entry which is preliminary data.</text>
</comment>
<gene>
    <name evidence="4" type="ORF">ACAOBT_LOCUS22371</name>
</gene>
<feature type="signal peptide" evidence="3">
    <location>
        <begin position="1"/>
        <end position="20"/>
    </location>
</feature>
<dbReference type="OrthoDB" id="6781855at2759"/>
<evidence type="ECO:0000313" key="4">
    <source>
        <dbReference type="EMBL" id="CAH1995059.1"/>
    </source>
</evidence>
<organism evidence="4 5">
    <name type="scientific">Acanthoscelides obtectus</name>
    <name type="common">Bean weevil</name>
    <name type="synonym">Bruchus obtectus</name>
    <dbReference type="NCBI Taxonomy" id="200917"/>
    <lineage>
        <taxon>Eukaryota</taxon>
        <taxon>Metazoa</taxon>
        <taxon>Ecdysozoa</taxon>
        <taxon>Arthropoda</taxon>
        <taxon>Hexapoda</taxon>
        <taxon>Insecta</taxon>
        <taxon>Pterygota</taxon>
        <taxon>Neoptera</taxon>
        <taxon>Endopterygota</taxon>
        <taxon>Coleoptera</taxon>
        <taxon>Polyphaga</taxon>
        <taxon>Cucujiformia</taxon>
        <taxon>Chrysomeloidea</taxon>
        <taxon>Chrysomelidae</taxon>
        <taxon>Bruchinae</taxon>
        <taxon>Bruchini</taxon>
        <taxon>Acanthoscelides</taxon>
    </lineage>
</organism>
<keyword evidence="2" id="KW-1133">Transmembrane helix</keyword>
<feature type="chain" id="PRO_5040410401" evidence="3">
    <location>
        <begin position="21"/>
        <end position="173"/>
    </location>
</feature>
<reference evidence="4" key="1">
    <citation type="submission" date="2022-03" db="EMBL/GenBank/DDBJ databases">
        <authorList>
            <person name="Sayadi A."/>
        </authorList>
    </citation>
    <scope>NUCLEOTIDE SEQUENCE</scope>
</reference>
<dbReference type="Proteomes" id="UP001152888">
    <property type="component" value="Unassembled WGS sequence"/>
</dbReference>
<evidence type="ECO:0000256" key="3">
    <source>
        <dbReference type="SAM" id="SignalP"/>
    </source>
</evidence>
<keyword evidence="2" id="KW-0472">Membrane</keyword>
<keyword evidence="2" id="KW-0812">Transmembrane</keyword>
<feature type="transmembrane region" description="Helical" evidence="2">
    <location>
        <begin position="120"/>
        <end position="146"/>
    </location>
</feature>
<protein>
    <submittedName>
        <fullName evidence="4">Uncharacterized protein</fullName>
    </submittedName>
</protein>
<accession>A0A9P0LBK6</accession>
<dbReference type="EMBL" id="CAKOFQ010007213">
    <property type="protein sequence ID" value="CAH1995059.1"/>
    <property type="molecule type" value="Genomic_DNA"/>
</dbReference>
<feature type="compositionally biased region" description="Low complexity" evidence="1">
    <location>
        <begin position="83"/>
        <end position="96"/>
    </location>
</feature>
<evidence type="ECO:0000313" key="5">
    <source>
        <dbReference type="Proteomes" id="UP001152888"/>
    </source>
</evidence>